<sequence>MAKRKRPGLLWTSGLFNTTPKWATEPSVSAIEAACRQHLSIEDTASCNVEFRAAGAYNKAYTVTLEDGRQFLMRVSLPVDPRSKTRGEVATLRIIRSATTMPVPEVIAFDDSSDNEIGYEWILMELMPGKPVYYQWRKMSTAQKLALVGQVADYQSQLFHCAPEEDGFRGIGTPGTSEESNGGLELDKAKPGPLVSQLFFIGDHYDYDVPRGPFRGSYEWIRASLDIIIKAQEAVISTAGDEEDKEDAVEDLQVTRQLEDLLPVLFHRNEDPTDSREKTVLWHDDLNLHNILVDSDGKITAVVDWECVSTSPLWVAGQPPKFLSGSAREVKPERHLYGTKTDLDEIGGDDKADKLDNEGMDDLYWIYLMEYEQTQLRKIYAAHMRLLWPELPFLTFIIHAYTTINNPAGVLVKILITLKS</sequence>
<evidence type="ECO:0000313" key="1">
    <source>
        <dbReference type="EMBL" id="KAI4858541.1"/>
    </source>
</evidence>
<organism evidence="1 2">
    <name type="scientific">Hypoxylon rubiginosum</name>
    <dbReference type="NCBI Taxonomy" id="110542"/>
    <lineage>
        <taxon>Eukaryota</taxon>
        <taxon>Fungi</taxon>
        <taxon>Dikarya</taxon>
        <taxon>Ascomycota</taxon>
        <taxon>Pezizomycotina</taxon>
        <taxon>Sordariomycetes</taxon>
        <taxon>Xylariomycetidae</taxon>
        <taxon>Xylariales</taxon>
        <taxon>Hypoxylaceae</taxon>
        <taxon>Hypoxylon</taxon>
    </lineage>
</organism>
<keyword evidence="2" id="KW-1185">Reference proteome</keyword>
<reference evidence="1 2" key="1">
    <citation type="journal article" date="2022" name="New Phytol.">
        <title>Ecological generalism drives hyperdiversity of secondary metabolite gene clusters in xylarialean endophytes.</title>
        <authorList>
            <person name="Franco M.E.E."/>
            <person name="Wisecaver J.H."/>
            <person name="Arnold A.E."/>
            <person name="Ju Y.M."/>
            <person name="Slot J.C."/>
            <person name="Ahrendt S."/>
            <person name="Moore L.P."/>
            <person name="Eastman K.E."/>
            <person name="Scott K."/>
            <person name="Konkel Z."/>
            <person name="Mondo S.J."/>
            <person name="Kuo A."/>
            <person name="Hayes R.D."/>
            <person name="Haridas S."/>
            <person name="Andreopoulos B."/>
            <person name="Riley R."/>
            <person name="LaButti K."/>
            <person name="Pangilinan J."/>
            <person name="Lipzen A."/>
            <person name="Amirebrahimi M."/>
            <person name="Yan J."/>
            <person name="Adam C."/>
            <person name="Keymanesh K."/>
            <person name="Ng V."/>
            <person name="Louie K."/>
            <person name="Northen T."/>
            <person name="Drula E."/>
            <person name="Henrissat B."/>
            <person name="Hsieh H.M."/>
            <person name="Youens-Clark K."/>
            <person name="Lutzoni F."/>
            <person name="Miadlikowska J."/>
            <person name="Eastwood D.C."/>
            <person name="Hamelin R.C."/>
            <person name="Grigoriev I.V."/>
            <person name="U'Ren J.M."/>
        </authorList>
    </citation>
    <scope>NUCLEOTIDE SEQUENCE [LARGE SCALE GENOMIC DNA]</scope>
    <source>
        <strain evidence="1 2">CBS 119005</strain>
    </source>
</reference>
<accession>A0ACB9YH09</accession>
<dbReference type="Proteomes" id="UP001497700">
    <property type="component" value="Unassembled WGS sequence"/>
</dbReference>
<comment type="caution">
    <text evidence="1">The sequence shown here is derived from an EMBL/GenBank/DDBJ whole genome shotgun (WGS) entry which is preliminary data.</text>
</comment>
<evidence type="ECO:0000313" key="2">
    <source>
        <dbReference type="Proteomes" id="UP001497700"/>
    </source>
</evidence>
<name>A0ACB9YH09_9PEZI</name>
<proteinExistence type="predicted"/>
<dbReference type="EMBL" id="MU393733">
    <property type="protein sequence ID" value="KAI4858541.1"/>
    <property type="molecule type" value="Genomic_DNA"/>
</dbReference>
<protein>
    <submittedName>
        <fullName evidence="1">Kinase-like protein</fullName>
    </submittedName>
</protein>
<gene>
    <name evidence="1" type="ORF">F4820DRAFT_468340</name>
</gene>